<dbReference type="EMBL" id="JAEDAL010000006">
    <property type="protein sequence ID" value="MBH9553733.1"/>
    <property type="molecule type" value="Genomic_DNA"/>
</dbReference>
<dbReference type="PANTHER" id="PTHR35936:SF25">
    <property type="entry name" value="ABC TRANSPORTER SUBSTRATE-BINDING PROTEIN"/>
    <property type="match status" value="1"/>
</dbReference>
<feature type="chain" id="PRO_5037106185" evidence="2">
    <location>
        <begin position="22"/>
        <end position="242"/>
    </location>
</feature>
<protein>
    <submittedName>
        <fullName evidence="4">Transporter substrate-binding domain-containing protein</fullName>
    </submittedName>
</protein>
<dbReference type="RefSeq" id="WP_198101342.1">
    <property type="nucleotide sequence ID" value="NZ_JAEDAL010000006.1"/>
</dbReference>
<dbReference type="Gene3D" id="3.40.190.10">
    <property type="entry name" value="Periplasmic binding protein-like II"/>
    <property type="match status" value="2"/>
</dbReference>
<dbReference type="AlphaFoldDB" id="A0A931J1E3"/>
<keyword evidence="5" id="KW-1185">Reference proteome</keyword>
<proteinExistence type="predicted"/>
<evidence type="ECO:0000256" key="2">
    <source>
        <dbReference type="SAM" id="SignalP"/>
    </source>
</evidence>
<feature type="signal peptide" evidence="2">
    <location>
        <begin position="1"/>
        <end position="21"/>
    </location>
</feature>
<dbReference type="Pfam" id="PF00497">
    <property type="entry name" value="SBP_bac_3"/>
    <property type="match status" value="1"/>
</dbReference>
<dbReference type="PANTHER" id="PTHR35936">
    <property type="entry name" value="MEMBRANE-BOUND LYTIC MUREIN TRANSGLYCOSYLASE F"/>
    <property type="match status" value="1"/>
</dbReference>
<evidence type="ECO:0000259" key="3">
    <source>
        <dbReference type="SMART" id="SM00062"/>
    </source>
</evidence>
<sequence>MVFTRRSVLTALAGASSALQASPALHVVGSEDWPYRRFGPGEPTGLYFDLLRAAAESARWPLRFTEVPAARALLMLERGDADAMIGPIRTAEREKYLHYSRVTLPPEDKVIYTLPSAPKVEGVGDLMGRRLGVQLGKRYGPLIDDNPQLQRIELSTYRAALTLIQLGRLDAALVPERQGDALLQVLKLPLHKQPFRITGETPHLVFSKRSAWLPRIQELEAAFERLHQSGAWNAALQRYAGD</sequence>
<keyword evidence="1 2" id="KW-0732">Signal</keyword>
<dbReference type="SUPFAM" id="SSF53850">
    <property type="entry name" value="Periplasmic binding protein-like II"/>
    <property type="match status" value="1"/>
</dbReference>
<gene>
    <name evidence="4" type="ORF">I7X43_12855</name>
</gene>
<organism evidence="4 5">
    <name type="scientific">Inhella gelatinilytica</name>
    <dbReference type="NCBI Taxonomy" id="2795030"/>
    <lineage>
        <taxon>Bacteria</taxon>
        <taxon>Pseudomonadati</taxon>
        <taxon>Pseudomonadota</taxon>
        <taxon>Betaproteobacteria</taxon>
        <taxon>Burkholderiales</taxon>
        <taxon>Sphaerotilaceae</taxon>
        <taxon>Inhella</taxon>
    </lineage>
</organism>
<dbReference type="InterPro" id="IPR001638">
    <property type="entry name" value="Solute-binding_3/MltF_N"/>
</dbReference>
<name>A0A931J1E3_9BURK</name>
<evidence type="ECO:0000313" key="4">
    <source>
        <dbReference type="EMBL" id="MBH9553733.1"/>
    </source>
</evidence>
<comment type="caution">
    <text evidence="4">The sequence shown here is derived from an EMBL/GenBank/DDBJ whole genome shotgun (WGS) entry which is preliminary data.</text>
</comment>
<evidence type="ECO:0000313" key="5">
    <source>
        <dbReference type="Proteomes" id="UP000620139"/>
    </source>
</evidence>
<accession>A0A931J1E3</accession>
<dbReference type="Proteomes" id="UP000620139">
    <property type="component" value="Unassembled WGS sequence"/>
</dbReference>
<reference evidence="4" key="1">
    <citation type="submission" date="2020-12" db="EMBL/GenBank/DDBJ databases">
        <title>The genome sequence of Inhella sp. 4Y17.</title>
        <authorList>
            <person name="Liu Y."/>
        </authorList>
    </citation>
    <scope>NUCLEOTIDE SEQUENCE</scope>
    <source>
        <strain evidence="4">4Y10</strain>
    </source>
</reference>
<feature type="domain" description="Solute-binding protein family 3/N-terminal" evidence="3">
    <location>
        <begin position="25"/>
        <end position="242"/>
    </location>
</feature>
<dbReference type="SMART" id="SM00062">
    <property type="entry name" value="PBPb"/>
    <property type="match status" value="1"/>
</dbReference>
<evidence type="ECO:0000256" key="1">
    <source>
        <dbReference type="ARBA" id="ARBA00022729"/>
    </source>
</evidence>